<evidence type="ECO:0000313" key="2">
    <source>
        <dbReference type="EMBL" id="KAF7425809.1"/>
    </source>
</evidence>
<organism evidence="2 3">
    <name type="scientific">Vespula pensylvanica</name>
    <name type="common">Western yellow jacket</name>
    <name type="synonym">Wasp</name>
    <dbReference type="NCBI Taxonomy" id="30213"/>
    <lineage>
        <taxon>Eukaryota</taxon>
        <taxon>Metazoa</taxon>
        <taxon>Ecdysozoa</taxon>
        <taxon>Arthropoda</taxon>
        <taxon>Hexapoda</taxon>
        <taxon>Insecta</taxon>
        <taxon>Pterygota</taxon>
        <taxon>Neoptera</taxon>
        <taxon>Endopterygota</taxon>
        <taxon>Hymenoptera</taxon>
        <taxon>Apocrita</taxon>
        <taxon>Aculeata</taxon>
        <taxon>Vespoidea</taxon>
        <taxon>Vespidae</taxon>
        <taxon>Vespinae</taxon>
        <taxon>Vespula</taxon>
    </lineage>
</organism>
<proteinExistence type="predicted"/>
<name>A0A834P3J5_VESPE</name>
<accession>A0A834P3J5</accession>
<reference evidence="2" key="1">
    <citation type="journal article" date="2020" name="G3 (Bethesda)">
        <title>High-Quality Assemblies for Three Invasive Social Wasps from the &lt;i&gt;Vespula&lt;/i&gt; Genus.</title>
        <authorList>
            <person name="Harrop T.W.R."/>
            <person name="Guhlin J."/>
            <person name="McLaughlin G.M."/>
            <person name="Permina E."/>
            <person name="Stockwell P."/>
            <person name="Gilligan J."/>
            <person name="Le Lec M.F."/>
            <person name="Gruber M.A.M."/>
            <person name="Quinn O."/>
            <person name="Lovegrove M."/>
            <person name="Duncan E.J."/>
            <person name="Remnant E.J."/>
            <person name="Van Eeckhoven J."/>
            <person name="Graham B."/>
            <person name="Knapp R.A."/>
            <person name="Langford K.W."/>
            <person name="Kronenberg Z."/>
            <person name="Press M.O."/>
            <person name="Eacker S.M."/>
            <person name="Wilson-Rankin E.E."/>
            <person name="Purcell J."/>
            <person name="Lester P.J."/>
            <person name="Dearden P.K."/>
        </authorList>
    </citation>
    <scope>NUCLEOTIDE SEQUENCE</scope>
    <source>
        <strain evidence="2">Volc-1</strain>
    </source>
</reference>
<sequence>MSRQLSARTHGLAETKQKLHKGLCPATKHGRLVPKLYDPMPPINLLWDDPVSKIGVPWVNVTCFRMGHQPS</sequence>
<keyword evidence="3" id="KW-1185">Reference proteome</keyword>
<evidence type="ECO:0000313" key="3">
    <source>
        <dbReference type="Proteomes" id="UP000600918"/>
    </source>
</evidence>
<dbReference type="Proteomes" id="UP000600918">
    <property type="component" value="Unassembled WGS sequence"/>
</dbReference>
<evidence type="ECO:0000256" key="1">
    <source>
        <dbReference type="SAM" id="MobiDB-lite"/>
    </source>
</evidence>
<gene>
    <name evidence="2" type="ORF">H0235_008247</name>
</gene>
<comment type="caution">
    <text evidence="2">The sequence shown here is derived from an EMBL/GenBank/DDBJ whole genome shotgun (WGS) entry which is preliminary data.</text>
</comment>
<protein>
    <submittedName>
        <fullName evidence="2">Uncharacterized protein</fullName>
    </submittedName>
</protein>
<feature type="region of interest" description="Disordered" evidence="1">
    <location>
        <begin position="1"/>
        <end position="20"/>
    </location>
</feature>
<dbReference type="AlphaFoldDB" id="A0A834P3J5"/>
<dbReference type="EMBL" id="JACSDY010000006">
    <property type="protein sequence ID" value="KAF7425809.1"/>
    <property type="molecule type" value="Genomic_DNA"/>
</dbReference>